<evidence type="ECO:0000256" key="1">
    <source>
        <dbReference type="ARBA" id="ARBA00004496"/>
    </source>
</evidence>
<dbReference type="RefSeq" id="XP_072845405.1">
    <property type="nucleotide sequence ID" value="XM_072989304.1"/>
</dbReference>
<dbReference type="InterPro" id="IPR036322">
    <property type="entry name" value="WD40_repeat_dom_sf"/>
</dbReference>
<keyword evidence="3 11" id="KW-0853">WD repeat</keyword>
<sequence length="1112" mass="120352">MESELLLAPITALEIVGDHLVAGEGPNIVICLLESEASQSVRYCKQVLRNSNVHGIKEQQSCAIGREKGPSILAVFGGKSLVGVELGFRGSHVDVAEFFPLCEVHDWIWDLQWLEGSPETLCCVALALGHNSVALYDCVGQKVLREVHCQERCILYSAHLVGSRWDALVVVAGTVFNQLVVWHAADPADGTGRVRPRSRIRGHSGVIFSICYSESKGVLASASDDRSLRLWGIGDLRAPSEDVPCLLVCYGHQSRVWSVKLLNDYLVSIGEDSACLVWNYQGEVVRKFKSHKGRGLRAVAVHEGRGWVFAGGADGGIRRWALKGESTHGSSLLQLNFPSPQRKGAPRAVKLVDGNRLLVMTDAGAVYTYDTSLKAWEMVLEDAAYQSYSLLDVCALGGNVTVCAMGNLSGHIKVFPLGSPWQSQELQLFQGKVHSLTWSLPSPGRNPRTCSLLVSGPAGALLWLEVSCAPPRGVTVGIKRRFLLPLCKQRWHTCAALLPQGELLLCGDRRGSVMLFACRPALPSDKTSGGGELGRSDAERTCGSPGPPFPMGGEEPSAEGPVSLLFGLHGKLGVTSVLCHGGFIYSTGRDGCYRQLQAQGEQLRVLRKQKPCKGLDWLEELRFGPDGSMWVLGFRGTHFMVWSTDSNETLLSLPCGGGHRSWSYTRRPSGDLFAYIKSGDVMMYQRSDAPSGKPILKEPLHSRELTCVCYLGTLRTPSLEPVSILATGSEDNAVNILAFRTGSHSMARLTALSDHISSVRALAVAEGRAPQAEKGCLSPLLFSAGGRAQIEGYRLLLSPTPSPGSGVACRLAHVASHRLDEHWERMKNRHKYIKMDPETRYMSIAVLASTEDAEPSETLFFLAAACSDGSVRLFLLLESSQKLTLVAESFYHQHCVLKVQAFASETAGGRRRHFVASAATDGSIAFWDVSATLDLAAQAVQAGGGERKILDVGTRLLTIQAHSCGVNSLQVHKMAGGHFLVASGSDDGSISVSDIDVNDESIVDGEAPAEIGIRIFRTLSRPCAHAAHVTGVRLLRPDLLLSASVDQRLTLWHLCEDRLSFVCSKFCHVADVAALECWEVEGSSYHNVVCGQGLQVLHCSLELQGTKTDGDV</sequence>
<evidence type="ECO:0000313" key="13">
    <source>
        <dbReference type="Proteomes" id="UP001652642"/>
    </source>
</evidence>
<organism evidence="13 14">
    <name type="scientific">Pogona vitticeps</name>
    <name type="common">central bearded dragon</name>
    <dbReference type="NCBI Taxonomy" id="103695"/>
    <lineage>
        <taxon>Eukaryota</taxon>
        <taxon>Metazoa</taxon>
        <taxon>Chordata</taxon>
        <taxon>Craniata</taxon>
        <taxon>Vertebrata</taxon>
        <taxon>Euteleostomi</taxon>
        <taxon>Lepidosauria</taxon>
        <taxon>Squamata</taxon>
        <taxon>Bifurcata</taxon>
        <taxon>Unidentata</taxon>
        <taxon>Episquamata</taxon>
        <taxon>Toxicofera</taxon>
        <taxon>Iguania</taxon>
        <taxon>Acrodonta</taxon>
        <taxon>Agamidae</taxon>
        <taxon>Amphibolurinae</taxon>
        <taxon>Pogona</taxon>
    </lineage>
</organism>
<dbReference type="InterPro" id="IPR051973">
    <property type="entry name" value="tRNA_Anticodon_Mtase-Reg"/>
</dbReference>
<comment type="subcellular location">
    <subcellularLocation>
        <location evidence="1">Cytoplasm</location>
    </subcellularLocation>
</comment>
<keyword evidence="5" id="KW-0677">Repeat</keyword>
<dbReference type="PROSITE" id="PS50294">
    <property type="entry name" value="WD_REPEATS_REGION"/>
    <property type="match status" value="1"/>
</dbReference>
<evidence type="ECO:0000256" key="7">
    <source>
        <dbReference type="ARBA" id="ARBA00040154"/>
    </source>
</evidence>
<comment type="similarity">
    <text evidence="6">Belongs to the WD repeat WDR6 family.</text>
</comment>
<dbReference type="InterPro" id="IPR001680">
    <property type="entry name" value="WD40_rpt"/>
</dbReference>
<accession>A0ABM5FJ65</accession>
<evidence type="ECO:0000256" key="4">
    <source>
        <dbReference type="ARBA" id="ARBA00022694"/>
    </source>
</evidence>
<dbReference type="Pfam" id="PF00400">
    <property type="entry name" value="WD40"/>
    <property type="match status" value="3"/>
</dbReference>
<keyword evidence="13" id="KW-1185">Reference proteome</keyword>
<dbReference type="Gene3D" id="2.130.10.10">
    <property type="entry name" value="YVTN repeat-like/Quinoprotein amine dehydrogenase"/>
    <property type="match status" value="3"/>
</dbReference>
<proteinExistence type="inferred from homology"/>
<dbReference type="SMART" id="SM00320">
    <property type="entry name" value="WD40"/>
    <property type="match status" value="8"/>
</dbReference>
<evidence type="ECO:0000256" key="5">
    <source>
        <dbReference type="ARBA" id="ARBA00022737"/>
    </source>
</evidence>
<dbReference type="PROSITE" id="PS50082">
    <property type="entry name" value="WD_REPEATS_2"/>
    <property type="match status" value="1"/>
</dbReference>
<evidence type="ECO:0000256" key="8">
    <source>
        <dbReference type="ARBA" id="ARBA00041816"/>
    </source>
</evidence>
<gene>
    <name evidence="14 15" type="primary">WDR6</name>
</gene>
<evidence type="ECO:0000313" key="15">
    <source>
        <dbReference type="RefSeq" id="XP_072845406.1"/>
    </source>
</evidence>
<comment type="function">
    <text evidence="9">Together with methyltransferase FTSJ1, methylates the 2'-O-ribose of nucleotides at position 34 of the tRNA anticodon loop of substrate tRNAs. Required for the correct positioning of the substrate tRNA for methylation. Required to suppress amino acid starvation-induced autophagy. Enhances the STK11/LKB1-induced cell growth suppression activity.</text>
</comment>
<protein>
    <recommendedName>
        <fullName evidence="7">tRNA (34-2'-O)-methyltransferase regulator WDR6</fullName>
    </recommendedName>
    <alternativeName>
        <fullName evidence="8">WD repeat-containing protein 6</fullName>
    </alternativeName>
</protein>
<comment type="subunit">
    <text evidence="10">Interacts with FTSJ1; the interaction is direct, and required for 2'-O-methylation of position 34 in substrate tRNAs. Interacts with IRS4. Interacts with STK11/LKB1.</text>
</comment>
<reference evidence="13 14" key="1">
    <citation type="submission" date="2025-05" db="UniProtKB">
        <authorList>
            <consortium name="RefSeq"/>
        </authorList>
    </citation>
    <scope>NUCLEOTIDE SEQUENCE [LARGE SCALE GENOMIC DNA]</scope>
</reference>
<feature type="repeat" description="WD" evidence="11">
    <location>
        <begin position="200"/>
        <end position="231"/>
    </location>
</feature>
<evidence type="ECO:0000256" key="12">
    <source>
        <dbReference type="SAM" id="MobiDB-lite"/>
    </source>
</evidence>
<dbReference type="GeneID" id="110079931"/>
<evidence type="ECO:0000256" key="11">
    <source>
        <dbReference type="PROSITE-ProRule" id="PRU00221"/>
    </source>
</evidence>
<dbReference type="PANTHER" id="PTHR14344">
    <property type="entry name" value="WD REPEAT PROTEIN"/>
    <property type="match status" value="1"/>
</dbReference>
<dbReference type="InterPro" id="IPR015943">
    <property type="entry name" value="WD40/YVTN_repeat-like_dom_sf"/>
</dbReference>
<dbReference type="Proteomes" id="UP001652642">
    <property type="component" value="Chromosome 2"/>
</dbReference>
<evidence type="ECO:0000313" key="14">
    <source>
        <dbReference type="RefSeq" id="XP_072845405.1"/>
    </source>
</evidence>
<dbReference type="SUPFAM" id="SSF50978">
    <property type="entry name" value="WD40 repeat-like"/>
    <property type="match status" value="2"/>
</dbReference>
<keyword evidence="4" id="KW-0819">tRNA processing</keyword>
<evidence type="ECO:0000256" key="3">
    <source>
        <dbReference type="ARBA" id="ARBA00022574"/>
    </source>
</evidence>
<keyword evidence="2" id="KW-0963">Cytoplasm</keyword>
<name>A0ABM5FJ65_9SAUR</name>
<evidence type="ECO:0000256" key="2">
    <source>
        <dbReference type="ARBA" id="ARBA00022490"/>
    </source>
</evidence>
<dbReference type="PANTHER" id="PTHR14344:SF3">
    <property type="entry name" value="WD REPEAT-CONTAINING PROTEIN 6"/>
    <property type="match status" value="1"/>
</dbReference>
<feature type="region of interest" description="Disordered" evidence="12">
    <location>
        <begin position="525"/>
        <end position="557"/>
    </location>
</feature>
<evidence type="ECO:0000256" key="10">
    <source>
        <dbReference type="ARBA" id="ARBA00047056"/>
    </source>
</evidence>
<dbReference type="RefSeq" id="XP_072845406.1">
    <property type="nucleotide sequence ID" value="XM_072989305.1"/>
</dbReference>
<evidence type="ECO:0000256" key="6">
    <source>
        <dbReference type="ARBA" id="ARBA00038255"/>
    </source>
</evidence>
<evidence type="ECO:0000256" key="9">
    <source>
        <dbReference type="ARBA" id="ARBA00045751"/>
    </source>
</evidence>